<evidence type="ECO:0000256" key="1">
    <source>
        <dbReference type="SAM" id="MobiDB-lite"/>
    </source>
</evidence>
<dbReference type="Pfam" id="PF03564">
    <property type="entry name" value="DUF1759"/>
    <property type="match status" value="1"/>
</dbReference>
<proteinExistence type="predicted"/>
<dbReference type="Gene3D" id="3.10.10.10">
    <property type="entry name" value="HIV Type 1 Reverse Transcriptase, subunit A, domain 1"/>
    <property type="match status" value="1"/>
</dbReference>
<dbReference type="InterPro" id="IPR005312">
    <property type="entry name" value="DUF1759"/>
</dbReference>
<dbReference type="InterPro" id="IPR008042">
    <property type="entry name" value="Retrotrans_Pao"/>
</dbReference>
<dbReference type="Pfam" id="PF13650">
    <property type="entry name" value="Asp_protease_2"/>
    <property type="match status" value="1"/>
</dbReference>
<protein>
    <recommendedName>
        <fullName evidence="2">Reverse transcriptase domain-containing protein</fullName>
    </recommendedName>
</protein>
<dbReference type="Proteomes" id="UP000007819">
    <property type="component" value="Chromosome X"/>
</dbReference>
<dbReference type="KEGG" id="api:103311883"/>
<evidence type="ECO:0000313" key="4">
    <source>
        <dbReference type="Proteomes" id="UP000007819"/>
    </source>
</evidence>
<feature type="region of interest" description="Disordered" evidence="1">
    <location>
        <begin position="355"/>
        <end position="375"/>
    </location>
</feature>
<dbReference type="GeneID" id="103311883"/>
<organism evidence="3 4">
    <name type="scientific">Acyrthosiphon pisum</name>
    <name type="common">Pea aphid</name>
    <dbReference type="NCBI Taxonomy" id="7029"/>
    <lineage>
        <taxon>Eukaryota</taxon>
        <taxon>Metazoa</taxon>
        <taxon>Ecdysozoa</taxon>
        <taxon>Arthropoda</taxon>
        <taxon>Hexapoda</taxon>
        <taxon>Insecta</taxon>
        <taxon>Pterygota</taxon>
        <taxon>Neoptera</taxon>
        <taxon>Paraneoptera</taxon>
        <taxon>Hemiptera</taxon>
        <taxon>Sternorrhyncha</taxon>
        <taxon>Aphidomorpha</taxon>
        <taxon>Aphidoidea</taxon>
        <taxon>Aphididae</taxon>
        <taxon>Macrosiphini</taxon>
        <taxon>Acyrthosiphon</taxon>
    </lineage>
</organism>
<dbReference type="SUPFAM" id="SSF56672">
    <property type="entry name" value="DNA/RNA polymerases"/>
    <property type="match status" value="1"/>
</dbReference>
<feature type="domain" description="Reverse transcriptase" evidence="2">
    <location>
        <begin position="729"/>
        <end position="853"/>
    </location>
</feature>
<name>A0A8R2FEB3_ACYPI</name>
<reference evidence="4" key="1">
    <citation type="submission" date="2010-06" db="EMBL/GenBank/DDBJ databases">
        <authorList>
            <person name="Jiang H."/>
            <person name="Abraham K."/>
            <person name="Ali S."/>
            <person name="Alsbrooks S.L."/>
            <person name="Anim B.N."/>
            <person name="Anosike U.S."/>
            <person name="Attaway T."/>
            <person name="Bandaranaike D.P."/>
            <person name="Battles P.K."/>
            <person name="Bell S.N."/>
            <person name="Bell A.V."/>
            <person name="Beltran B."/>
            <person name="Bickham C."/>
            <person name="Bustamante Y."/>
            <person name="Caleb T."/>
            <person name="Canada A."/>
            <person name="Cardenas V."/>
            <person name="Carter K."/>
            <person name="Chacko J."/>
            <person name="Chandrabose M.N."/>
            <person name="Chavez D."/>
            <person name="Chavez A."/>
            <person name="Chen L."/>
            <person name="Chu H.-S."/>
            <person name="Claassen K.J."/>
            <person name="Cockrell R."/>
            <person name="Collins M."/>
            <person name="Cooper J.A."/>
            <person name="Cree A."/>
            <person name="Curry S.M."/>
            <person name="Da Y."/>
            <person name="Dao M.D."/>
            <person name="Das B."/>
            <person name="Davila M.-L."/>
            <person name="Davy-Carroll L."/>
            <person name="Denson S."/>
            <person name="Dinh H."/>
            <person name="Ebong V.E."/>
            <person name="Edwards J.R."/>
            <person name="Egan A."/>
            <person name="El-Daye J."/>
            <person name="Escobedo L."/>
            <person name="Fernandez S."/>
            <person name="Fernando P.R."/>
            <person name="Flagg N."/>
            <person name="Forbes L.D."/>
            <person name="Fowler R.G."/>
            <person name="Fu Q."/>
            <person name="Gabisi R.A."/>
            <person name="Ganer J."/>
            <person name="Garbino Pronczuk A."/>
            <person name="Garcia R.M."/>
            <person name="Garner T."/>
            <person name="Garrett T.E."/>
            <person name="Gonzalez D.A."/>
            <person name="Hamid H."/>
            <person name="Hawkins E.S."/>
            <person name="Hirani K."/>
            <person name="Hogues M.E."/>
            <person name="Hollins B."/>
            <person name="Hsiao C.-H."/>
            <person name="Jabil R."/>
            <person name="James M.L."/>
            <person name="Jhangiani S.N."/>
            <person name="Johnson B."/>
            <person name="Johnson Q."/>
            <person name="Joshi V."/>
            <person name="Kalu J.B."/>
            <person name="Kam C."/>
            <person name="Kashfia A."/>
            <person name="Keebler J."/>
            <person name="Kisamo H."/>
            <person name="Kovar C.L."/>
            <person name="Lago L.A."/>
            <person name="Lai C.-Y."/>
            <person name="Laidlaw J."/>
            <person name="Lara F."/>
            <person name="Le T.-K."/>
            <person name="Lee S.L."/>
            <person name="Legall F.H."/>
            <person name="Lemon S.J."/>
            <person name="Lewis L.R."/>
            <person name="Li B."/>
            <person name="Liu Y."/>
            <person name="Liu Y.-S."/>
            <person name="Lopez J."/>
            <person name="Lozado R.J."/>
            <person name="Lu J."/>
            <person name="Madu R.C."/>
            <person name="Maheshwari M."/>
            <person name="Maheshwari R."/>
            <person name="Malloy K."/>
            <person name="Martinez E."/>
            <person name="Mathew T."/>
            <person name="Mercado I.C."/>
            <person name="Mercado C."/>
            <person name="Meyer B."/>
            <person name="Montgomery K."/>
            <person name="Morgan M.B."/>
            <person name="Munidasa M."/>
            <person name="Nazareth L.V."/>
            <person name="Nelson J."/>
            <person name="Ng B.M."/>
            <person name="Nguyen N.B."/>
            <person name="Nguyen P.Q."/>
            <person name="Nguyen T."/>
            <person name="Obregon M."/>
            <person name="Okwuonu G.O."/>
            <person name="Onwere C.G."/>
            <person name="Orozco G."/>
            <person name="Parra A."/>
            <person name="Patel S."/>
            <person name="Patil S."/>
            <person name="Perez A."/>
            <person name="Perez Y."/>
            <person name="Pham C."/>
            <person name="Primus E.L."/>
            <person name="Pu L.-L."/>
            <person name="Puazo M."/>
            <person name="Qin X."/>
            <person name="Quiroz J.B."/>
            <person name="Reese J."/>
            <person name="Richards S."/>
            <person name="Rives C.M."/>
            <person name="Robberts R."/>
            <person name="Ruiz S.J."/>
            <person name="Ruiz M.J."/>
            <person name="Santibanez J."/>
            <person name="Schneider B.W."/>
            <person name="Sisson I."/>
            <person name="Smith M."/>
            <person name="Sodergren E."/>
            <person name="Song X.-Z."/>
            <person name="Song B.B."/>
            <person name="Summersgill H."/>
            <person name="Thelus R."/>
            <person name="Thornton R.D."/>
            <person name="Trejos Z.Y."/>
            <person name="Usmani K."/>
            <person name="Vattathil S."/>
            <person name="Villasana D."/>
            <person name="Walker D.L."/>
            <person name="Wang S."/>
            <person name="Wang K."/>
            <person name="White C.S."/>
            <person name="Williams A.C."/>
            <person name="Williamson J."/>
            <person name="Wilson K."/>
            <person name="Woghiren I.O."/>
            <person name="Woodworth J.R."/>
            <person name="Worley K.C."/>
            <person name="Wright R.A."/>
            <person name="Wu W."/>
            <person name="Young L."/>
            <person name="Zhang L."/>
            <person name="Zhang J."/>
            <person name="Zhu Y."/>
            <person name="Muzny D.M."/>
            <person name="Weinstock G."/>
            <person name="Gibbs R.A."/>
        </authorList>
    </citation>
    <scope>NUCLEOTIDE SEQUENCE [LARGE SCALE GENOMIC DNA]</scope>
    <source>
        <strain evidence="4">LSR1</strain>
    </source>
</reference>
<evidence type="ECO:0000259" key="2">
    <source>
        <dbReference type="Pfam" id="PF00078"/>
    </source>
</evidence>
<keyword evidence="4" id="KW-1185">Reference proteome</keyword>
<dbReference type="PANTHER" id="PTHR47331:SF4">
    <property type="entry name" value="PEPTIDASE S1 DOMAIN-CONTAINING PROTEIN"/>
    <property type="match status" value="1"/>
</dbReference>
<evidence type="ECO:0000313" key="3">
    <source>
        <dbReference type="EnsemblMetazoa" id="XP_008189918.1"/>
    </source>
</evidence>
<dbReference type="Gene3D" id="2.40.70.10">
    <property type="entry name" value="Acid Proteases"/>
    <property type="match status" value="1"/>
</dbReference>
<dbReference type="EnsemblMetazoa" id="XM_008191696.1">
    <property type="protein sequence ID" value="XP_008189918.1"/>
    <property type="gene ID" value="LOC103311883"/>
</dbReference>
<dbReference type="OrthoDB" id="8118668at2759"/>
<dbReference type="InterPro" id="IPR000477">
    <property type="entry name" value="RT_dom"/>
</dbReference>
<reference evidence="3" key="2">
    <citation type="submission" date="2022-06" db="UniProtKB">
        <authorList>
            <consortium name="EnsemblMetazoa"/>
        </authorList>
    </citation>
    <scope>IDENTIFICATION</scope>
</reference>
<dbReference type="CDD" id="cd00303">
    <property type="entry name" value="retropepsin_like"/>
    <property type="match status" value="1"/>
</dbReference>
<dbReference type="RefSeq" id="XP_008189918.1">
    <property type="nucleotide sequence ID" value="XM_008191696.1"/>
</dbReference>
<dbReference type="Pfam" id="PF05380">
    <property type="entry name" value="Peptidase_A17"/>
    <property type="match status" value="1"/>
</dbReference>
<dbReference type="InterPro" id="IPR021109">
    <property type="entry name" value="Peptidase_aspartic_dom_sf"/>
</dbReference>
<dbReference type="Pfam" id="PF00078">
    <property type="entry name" value="RVT_1"/>
    <property type="match status" value="1"/>
</dbReference>
<dbReference type="InterPro" id="IPR043502">
    <property type="entry name" value="DNA/RNA_pol_sf"/>
</dbReference>
<dbReference type="CDD" id="cd01644">
    <property type="entry name" value="RT_pepA17"/>
    <property type="match status" value="1"/>
</dbReference>
<dbReference type="Gene3D" id="3.30.70.270">
    <property type="match status" value="1"/>
</dbReference>
<accession>A0A8R2FEB3</accession>
<dbReference type="PANTHER" id="PTHR47331">
    <property type="entry name" value="PHD-TYPE DOMAIN-CONTAINING PROTEIN"/>
    <property type="match status" value="1"/>
</dbReference>
<dbReference type="InterPro" id="IPR043128">
    <property type="entry name" value="Rev_trsase/Diguanyl_cyclase"/>
</dbReference>
<sequence length="1415" mass="161561">MSCLRSTESFEFDVQSQIELLSDDATLENKERNSFEMEYYSIRSQIKEIVNVQNSQATTLISNQFVELPHYSNHARLPPISLPTFDGNIQEWESFFDFFKATVHNEDAYPPAQTFSYLRSSLVGAALDVIRAIPMTEANYDIALKRLKQRYENKSMIIQSHIRALLDCPQVESTSAGELQSLHSRVASHTVALEALGQPVVQWDAWLVTIILRKLDHATAQEWQLRRKDTQLPTYKELEEFLASWCVALESTEAFMNKNELKKKSSINHLGKRVTLAAIETKSEKCACCSQTHRIYACKKFKDLPQSERINVVRSARMCFNCLSSYHMAPQCQSKSTCQVCRGKHNTLLHFEKSSQGETSGAVHRGKPHDEDDSVNSEQVGSEAIQAHSYIAARPKHSHIFLSTAEVLVTDSKGCKRKCRAVLDSGSMINFASRSLLNALQLPTRKTELPIRGVGASQIQSVALVNIQVDSRVGKFQARLPFYVLPTVVGDLPSCPTPRDGWDIPQDLISKLADTKFHEAGTVDLLIGAEIFYQILERERIPLRTNSLTLQDSKFGWLVTGKIDQICLININTTPDSDESYGKTSKANQCAIEEKQALQHFQNTVTRNHEGRFVLQLPVKSEVRNLGQSVGIATSRFMNIEARLQRDSTLRTEYLKFMKEYLTMGHMRLAPDETRIPERSFYLPHHAVFKSSSLTSKTRIVFDESAKTTTGLSLNDVLMRGPTTQDDIFSILTRFRKHQYVITADIEKMFRQISVAEQDWDLQRILWRSDPSEALRTYQLVTVTYGTTPASFMSTQCLTSLAQDMEKRLPRASKTIIRDFYMDDLMTGGETQEECVQLHKEIISILDSARLPLRKWCSNSSHVLKQIGRDVRDPLFTLDIGDDETIKSLGLSWTPYADDFRFYVTRTVDVDKVTKRTLLSDLNKVFDSLGFLAPVIIKGKIFLQQLWQLKIDWDTPLQDDIKQRWQQYYTQIENLKDLSIPRKAKPGTPDMFELHGFCDASIEAYGACVYVRYLGQEGKWQSRLLCSKTRVAPLKSATIPRLELSGALLLVQLSVRVSQSWGIEVKQFKLWSDSMVVLGWLNSETSRLKTYVANRVEQILEGTDVSQWRYINTKDNPADIISRGIDVQELARSVMWWNGPSYLSLPETQWSHPTIKLTPCYELPEQRPVKLVLVAIEESMDIINAYSNWRALVRAVAWLSRFYNYLKNKRSIQVQGFLTLKEIKSAEVIILKRTQGDAFHDELRQLKLGRDIARNSPLKTLNPFLKDGLILVGGRLQNSNLRREQRHPVVLPYNHKITRLIFQAHHQKMLHCGPQLLLSEIRNLYWPLKGRLVARSTTLHCVQCTRAKPTFQTPLMAPLPKQRVQYSRLFTITRVDFAGPLTIRSGVRGRANMKAWIALFICFATKAIHIEAVEE</sequence>
<dbReference type="GO" id="GO:0071897">
    <property type="term" value="P:DNA biosynthetic process"/>
    <property type="evidence" value="ECO:0007669"/>
    <property type="project" value="UniProtKB-ARBA"/>
</dbReference>